<dbReference type="Gene3D" id="3.40.50.300">
    <property type="entry name" value="P-loop containing nucleotide triphosphate hydrolases"/>
    <property type="match status" value="5"/>
</dbReference>
<evidence type="ECO:0000256" key="1">
    <source>
        <dbReference type="ARBA" id="ARBA00004245"/>
    </source>
</evidence>
<dbReference type="Gene3D" id="3.10.490.20">
    <property type="match status" value="1"/>
</dbReference>
<dbReference type="InterPro" id="IPR042222">
    <property type="entry name" value="Dynein_2_N"/>
</dbReference>
<evidence type="ECO:0000259" key="14">
    <source>
        <dbReference type="Pfam" id="PF12777"/>
    </source>
</evidence>
<dbReference type="InterPro" id="IPR043157">
    <property type="entry name" value="Dynein_AAA1S"/>
</dbReference>
<feature type="domain" description="Dynein heavy chain AAA module D4" evidence="15">
    <location>
        <begin position="2303"/>
        <end position="2561"/>
    </location>
</feature>
<dbReference type="Gene3D" id="1.20.1270.280">
    <property type="match status" value="1"/>
</dbReference>
<dbReference type="InterPro" id="IPR024743">
    <property type="entry name" value="Dynein_HC_stalk"/>
</dbReference>
<keyword evidence="2" id="KW-0963">Cytoplasm</keyword>
<feature type="domain" description="Dynein heavy chain AAA lid" evidence="18">
    <location>
        <begin position="3567"/>
        <end position="3708"/>
    </location>
</feature>
<evidence type="ECO:0000256" key="9">
    <source>
        <dbReference type="ARBA" id="ARBA00023212"/>
    </source>
</evidence>
<gene>
    <name evidence="21" type="ORF">TeGR_g11560</name>
</gene>
<evidence type="ECO:0000259" key="11">
    <source>
        <dbReference type="Pfam" id="PF03028"/>
    </source>
</evidence>
<dbReference type="Gene3D" id="1.20.920.20">
    <property type="match status" value="1"/>
</dbReference>
<evidence type="ECO:0000256" key="8">
    <source>
        <dbReference type="ARBA" id="ARBA00023175"/>
    </source>
</evidence>
<dbReference type="Pfam" id="PF12774">
    <property type="entry name" value="AAA_6"/>
    <property type="match status" value="1"/>
</dbReference>
<feature type="domain" description="Dynein heavy chain ATP-binding dynein motor region" evidence="16">
    <location>
        <begin position="2951"/>
        <end position="3177"/>
    </location>
</feature>
<dbReference type="Gene3D" id="3.20.180.20">
    <property type="entry name" value="Dynein heavy chain, N-terminal domain 2"/>
    <property type="match status" value="1"/>
</dbReference>
<evidence type="ECO:0000256" key="5">
    <source>
        <dbReference type="ARBA" id="ARBA00022840"/>
    </source>
</evidence>
<feature type="domain" description="Dynein heavy chain region D6 P-loop" evidence="11">
    <location>
        <begin position="3423"/>
        <end position="3535"/>
    </location>
</feature>
<dbReference type="EMBL" id="BRYB01000475">
    <property type="protein sequence ID" value="GMI30737.1"/>
    <property type="molecule type" value="Genomic_DNA"/>
</dbReference>
<reference evidence="21 22" key="1">
    <citation type="journal article" date="2023" name="Commun. Biol.">
        <title>Genome analysis of Parmales, the sister group of diatoms, reveals the evolutionary specialization of diatoms from phago-mixotrophs to photoautotrophs.</title>
        <authorList>
            <person name="Ban H."/>
            <person name="Sato S."/>
            <person name="Yoshikawa S."/>
            <person name="Yamada K."/>
            <person name="Nakamura Y."/>
            <person name="Ichinomiya M."/>
            <person name="Sato N."/>
            <person name="Blanc-Mathieu R."/>
            <person name="Endo H."/>
            <person name="Kuwata A."/>
            <person name="Ogata H."/>
        </authorList>
    </citation>
    <scope>NUCLEOTIDE SEQUENCE [LARGE SCALE GENOMIC DNA]</scope>
</reference>
<keyword evidence="7 10" id="KW-0175">Coiled coil</keyword>
<keyword evidence="3" id="KW-0493">Microtubule</keyword>
<evidence type="ECO:0000256" key="10">
    <source>
        <dbReference type="SAM" id="Coils"/>
    </source>
</evidence>
<feature type="domain" description="Dynein 2 heavy chain 1 cytoplasmic ATPase lid" evidence="20">
    <location>
        <begin position="2141"/>
        <end position="2230"/>
    </location>
</feature>
<comment type="subcellular location">
    <subcellularLocation>
        <location evidence="1">Cytoplasm</location>
        <location evidence="1">Cytoskeleton</location>
    </subcellularLocation>
</comment>
<accession>A0ABQ6MRG7</accession>
<dbReference type="InterPro" id="IPR042228">
    <property type="entry name" value="Dynein_linker_3"/>
</dbReference>
<feature type="domain" description="Dynein heavy chain coiled coil stalk" evidence="14">
    <location>
        <begin position="2575"/>
        <end position="2924"/>
    </location>
</feature>
<dbReference type="Pfam" id="PF17852">
    <property type="entry name" value="Dynein_AAA_lid"/>
    <property type="match status" value="1"/>
</dbReference>
<dbReference type="InterPro" id="IPR054354">
    <property type="entry name" value="DYNC2H1-like_lid"/>
</dbReference>
<dbReference type="InterPro" id="IPR013602">
    <property type="entry name" value="Dynein_heavy_linker"/>
</dbReference>
<dbReference type="Proteomes" id="UP001165060">
    <property type="component" value="Unassembled WGS sequence"/>
</dbReference>
<evidence type="ECO:0000313" key="22">
    <source>
        <dbReference type="Proteomes" id="UP001165060"/>
    </source>
</evidence>
<evidence type="ECO:0000256" key="3">
    <source>
        <dbReference type="ARBA" id="ARBA00022701"/>
    </source>
</evidence>
<proteinExistence type="predicted"/>
<dbReference type="InterPro" id="IPR027417">
    <property type="entry name" value="P-loop_NTPase"/>
</dbReference>
<evidence type="ECO:0000256" key="2">
    <source>
        <dbReference type="ARBA" id="ARBA00022490"/>
    </source>
</evidence>
<dbReference type="Pfam" id="PF22597">
    <property type="entry name" value="DYN_lid"/>
    <property type="match status" value="1"/>
</dbReference>
<dbReference type="SUPFAM" id="SSF52540">
    <property type="entry name" value="P-loop containing nucleoside triphosphate hydrolases"/>
    <property type="match status" value="4"/>
</dbReference>
<dbReference type="Pfam" id="PF18198">
    <property type="entry name" value="AAA_lid_11"/>
    <property type="match status" value="1"/>
</dbReference>
<evidence type="ECO:0000259" key="18">
    <source>
        <dbReference type="Pfam" id="PF18198"/>
    </source>
</evidence>
<dbReference type="Pfam" id="PF12780">
    <property type="entry name" value="AAA_8"/>
    <property type="match status" value="1"/>
</dbReference>
<dbReference type="InterPro" id="IPR026983">
    <property type="entry name" value="DHC"/>
</dbReference>
<evidence type="ECO:0000313" key="21">
    <source>
        <dbReference type="EMBL" id="GMI30737.1"/>
    </source>
</evidence>
<dbReference type="InterPro" id="IPR041658">
    <property type="entry name" value="AAA_lid_11"/>
</dbReference>
<evidence type="ECO:0000259" key="15">
    <source>
        <dbReference type="Pfam" id="PF12780"/>
    </source>
</evidence>
<feature type="domain" description="Dynein heavy chain linker" evidence="12">
    <location>
        <begin position="793"/>
        <end position="1193"/>
    </location>
</feature>
<evidence type="ECO:0000259" key="16">
    <source>
        <dbReference type="Pfam" id="PF12781"/>
    </source>
</evidence>
<dbReference type="Pfam" id="PF03028">
    <property type="entry name" value="Dynein_heavy"/>
    <property type="match status" value="1"/>
</dbReference>
<organism evidence="21 22">
    <name type="scientific">Tetraparma gracilis</name>
    <dbReference type="NCBI Taxonomy" id="2962635"/>
    <lineage>
        <taxon>Eukaryota</taxon>
        <taxon>Sar</taxon>
        <taxon>Stramenopiles</taxon>
        <taxon>Ochrophyta</taxon>
        <taxon>Bolidophyceae</taxon>
        <taxon>Parmales</taxon>
        <taxon>Triparmaceae</taxon>
        <taxon>Tetraparma</taxon>
    </lineage>
</organism>
<dbReference type="Pfam" id="PF12777">
    <property type="entry name" value="MT"/>
    <property type="match status" value="1"/>
</dbReference>
<dbReference type="InterPro" id="IPR035699">
    <property type="entry name" value="AAA_6"/>
</dbReference>
<dbReference type="InterPro" id="IPR043160">
    <property type="entry name" value="Dynein_C_barrel"/>
</dbReference>
<dbReference type="InterPro" id="IPR042219">
    <property type="entry name" value="AAA_lid_11_sf"/>
</dbReference>
<evidence type="ECO:0000259" key="20">
    <source>
        <dbReference type="Pfam" id="PF22597"/>
    </source>
</evidence>
<dbReference type="InterPro" id="IPR035706">
    <property type="entry name" value="AAA_9"/>
</dbReference>
<feature type="domain" description="Dynein heavy chain AAA 5 extension" evidence="17">
    <location>
        <begin position="1827"/>
        <end position="1928"/>
    </location>
</feature>
<evidence type="ECO:0000256" key="7">
    <source>
        <dbReference type="ARBA" id="ARBA00023054"/>
    </source>
</evidence>
<comment type="caution">
    <text evidence="21">The sequence shown here is derived from an EMBL/GenBank/DDBJ whole genome shotgun (WGS) entry which is preliminary data.</text>
</comment>
<keyword evidence="22" id="KW-1185">Reference proteome</keyword>
<dbReference type="Pfam" id="PF12775">
    <property type="entry name" value="AAA_7"/>
    <property type="match status" value="1"/>
</dbReference>
<evidence type="ECO:0000256" key="4">
    <source>
        <dbReference type="ARBA" id="ARBA00022741"/>
    </source>
</evidence>
<dbReference type="Gene3D" id="1.10.8.720">
    <property type="entry name" value="Region D6 of dynein motor"/>
    <property type="match status" value="1"/>
</dbReference>
<feature type="coiled-coil region" evidence="10">
    <location>
        <begin position="3118"/>
        <end position="3145"/>
    </location>
</feature>
<sequence length="4034" mass="455235">MPALPLRFFDDASGEPRSTADWLAVGATANPLAPGDAAALPATALLLPSAAAAEGGELPSWSPAVIVGVAPYPAAPDADPGSPSDVLWLARFPLPDGSVAPGPPTPLPRLFVCFKSEDPAAFARRLCLAFERRAAAGRALLLSLYADAMPLEDMRGLDEQQMDRIARAAVMGGQADTKAIRSEVNMDYVRTMNRVILEAAASAPPKPGASGMLDLLSNLLPGAAASAPPPPESGLVALPPFSFSATKNSFCFNSFLTKPEIIKAIVLVRRESDKVLALKMFSFLTKSTRIDEFASSQNATINAAGIYLKDTWTGAVIAHVKTQLKDVQKGWFNLEESNTEVYNFSKLKKFLSFINFIMQDTMRTAVETGLMKYHSFIQKACEPIVKINSTNSVDLDYTRGGAVSSFDASVRAKKPPLFLLDLATTESEAPAFCFSSSPDSFTKSVLQYFDKSLAAIQKLTRVERKVMRNLFWSRDPIMTAVHPTEPWVVAAREEIEAAMASSTGVLDEYLKLFDPLLPFLQTDVATYLDEIECKYGGKLPEDHDADEHEEEKVIDVVAIKDLSLKHLDLRRKLEEDVPVSINLGLFTLSLTKVRTQLINKHTLLSEKLMEMVARVTINFSVATKESFEDMLTNLKRHPKDVEAVDEIKSYMNTVPNLVKALEPRIQQNLEFFEVLAGSQFQLQSQDFNLQWEVFGFPKRISDKCEELDEKLQGVSNNLLLEMQEEQEGFMEKLKGIQAEVNNLHQFTNIDRVDQVTSHVKRLKADLVQAATDKMLFNSREALFGVEMKEYAELSEINKSFEPYYDLWLTVDSWLKSEKEYKTSSFLKLDAEGIEKHVGSAARTLQKNIKFFEKNNLAGCLTIANQIKISVDEFKPSVPLIISLCNPGMRDRHWDNLNKQAGTKIVADDALTLDSLLETGIAEHVEKVTKQAEVAGKEYSIEMALDKMQDAWKIVDLIVDEYRDTGTCILKGADEYMALLDEHITMTQAMTFSAFKGPFEERIEVWNDTLAVVSEVVDEWLAVQRSWLYLQPIFDSADINKQLPIEGKRFNTVDKHWRSTMVNASTGALCIKFCNDNKLLERFRESGKLLDMVKKGLDDYLETKRAGFSRFYFLSNEELLEILSESKDPLRVQPHLKKCFEGIKSVRFQDDLKIDQMKSSEGELVPWETVVDPVNKNIENWMVELCDSMLEAIRWQFLLAIENYTEVPRTEWMQRWPGQIVLNASQVHWTRETEEALNNEGNEGIKKYYAQLVQQLDDMVYLIRGKLSKMARTSVGALAVVDVHARDVMNKFVENNVSRVRDFDWVSQMRFYWTGTREAGNVRVEMVSSNRAYGYEYLGNSFRLVITPLTDKCYLTLMGALQMILGGAPAGPAGTGKTETTKDLAKALAKQCVVFNCSDGLDFLAMGKFFKGLASSGAWACFDEFNRINIEVLSVIAQQIMTLQQAVAGGVPRIVFEDTEINVDPEFSVYITMNPGYAGRSDLPDNLEALFRPVAMMVPDYALIGEIMLFSFGYLANRVCAQKMVATFRLCSEQLSSQDHYDYGMRAVKTVITAAGNLKRQSPEENEEALLRRALEDVNVPKFLAHDLPLFWGILADLFPGIERPVFDYGPLLTAIKRACETKNLQAVPIFMRKNIELYEMICVRHGLMVVGPTGGGKSMAIRSLQLALSDLKAAGLEGEKYETTEIYHLNPKAITMGQLYGEFDANTHEWRDGIVPTIVRNCAKDDSSNNKWVLFDGPVDAIWIESMNTVLDDNKKLCLISGEIITLSEEMTMMFEPEDLAVASPATVSRCGMIYMEPTSLGFNPLVESWIKKIPECMDGKFKIKLTDLFDRFMKSTLSMMRRNCEEPLPSSDNMLPPSKEFVNDLYENLEPLFIFCFTWSVCCTVDTKGRVFMDSFLRTELAVQSFPNCFPKENSIYDYMFDLNGKFTADNKPGWIPWMTTSPEYIVDAKAEFSDLIVPTVDSVRYTYLLDQLVSNGKHCLMTGPTGTGKSVNISKHLQFGLPDTYVPLTMMFSAQTGCNATQDFIDSKCDKRRKGVFGPAAGKQFVIFVDDMNMPQKEEYGAQPPIEILRQWFDNGGWYDRKALTFRKIIDCIYVLACGPPGGGRNHISARYIRHFNLIGYTAMQDSSMQRIFETIMTSFLNNFDNVLQPFAEPMVKCTVNVYNTILRDLRPTPAKPHYTYNLRDLSKVFQGLMMMNARKVVTIADMSRMWVNETRRVFADRLISKQDTDWFDGLLKEQMDTKLEGWEWDTMVATSPIVCGDFMIPGADPKIYEEIKNMDELQPTIEEYLQEYNADSKQPMDLVMFMDAIGHVSRISRIIRQPQGNALLLGVGGSGRQSMSRMATFISDFQLCTIEISKGYGLNEWRENVKNILMMAGVDDKQCVFLFNDIQVVFNQMLEDVNGILNSGDVPGLYGPEEIEKITTACKPECLKKRIPPTKLNIFSQYLVRVRKNIHMVLCMSPLGDTFRERLRMFPSLVNCCTIDWFAEWPDEALQSVATRALTEGGIDVGDNKESVVTFVKELHMGVFQKSKEFLEVLRRYNYVTPTSFLEVLGTYKSVLASKRLEVGTLKDRLKTGLDKLISTAEQVGELQKQLTAMEPVLVKTQGEVEEMIAHIGVEKEAAAETQVTVEKEEALAQDSAEKTTAIKDDAQRDLDAALPALDEAVQCLKELKKADLDEVKNLGKPPGGVKLTMEAVCIMFEIKGEKINDPDNPGKKIIDFFGVSKKTVLANANKLLEDLKNYDKDNIPERVIKNIHPYIDMPEFTPDAIRKASKACTAMCMWARAMYTYHQVVLVVEPKKIMLAEAEASLKITMEKLKVAQAQLQGVKDKIAGLEASLKEANDKKIKLSNDVEECGARLVRAEKLIGGLGGERSRWTESVAKLGIEYDNLVGDCLVSSGAIAYSGPFTPDFRKQLNETWRRRLVELNIPHSPACDIQETLSKPVEVRAWKLAGLPSDAHSVENGIIQSKARRYPLFIDPQGQANKFIKNMGKDLTMSENGLDTIKLTDKNFLRTLENGVRFGRWVLLENINEALDASLEPLLLQQKFKSGGTEMIRVGDSTIPWNDSFRFFMTTKLPNPHYPPEVCVKVTLLNMAITFVGLEDQLLGVAVVEEMPEMEEKKNALMIANARMKKELQDIEDLILFKLSNATGNILDDHELIDTLANSKKTAQEIGVKVAEAEVTEKEIDENREGYRPVAFRGSLLYFCINQLNVIDPMYQYSLQWFTGLFVQSIRAAEASDKLEERLEILETHFTYYVYQNICRSLFEVHKLLFSFLLTINIMQGRDEVDPMEWRFLISGKVPTAVEVTNPDPEWLDQRMWTEICQLSTLEAFKGLADDVAAGNEKWKEIFDALEPEKCPLVGKWNSKLNNLQKMCVLRTIRVDKVPESILSFVVEKQGQKYVEPPPFNLPSCFEDSSVMTPLIFVLTKGSDPTKAFFQFAHDMRFDKKVKGLSLGQGQGEKAIKLIEEATQKGTWVYLQNCHLFISWLNTLETITEDITPDKTHKDFRLWLTSMPCPQFPVSILQNGVKMTNEPPKGMKANLKSAYFKLNNDTLNVTNKPDQYKKLLFALSFFHSCAQERRKFGPLGWNIPYAFNDTDLDISKGQLAIFLDEYDEVPFRVLTMLTSYINYGGRVTDYIDLRTIDVIMRSFYNPGVMEDGYKFDPDGIYYSIGFDHADPHQSYVDYIETLPLTAGPAIHGMHENANIACANNEAFEMFDTILSLQARDTSKGGMTREEIIGLQAEHIENDLLKRGLFDVEAVGMQYPVDPTESMNTVLSQECIRFNKLIGVMEASLPMLQKALKGLVVMSGELEAMGSSIAVNQVPKQWEDNAYPSMMPLASWSNDLMARLDMIHQWIEEGTPVVFWISGFYFPQSFLTGSRQNFARRKKYAIDTIDFDFIVKKESWETIKRGEGPEDGVYIRGMYLEGCRWNAEEGTLDNSKPKQLYTQMAMIHLMPVKDRKTPTEGVYRCPTYKILSRRGVLATTGHSTNFIMWIELPAKDSNFINNEGVADNERWIKAGVGMFTSLKY</sequence>
<keyword evidence="8" id="KW-0505">Motor protein</keyword>
<keyword evidence="6" id="KW-0243">Dynein</keyword>
<dbReference type="InterPro" id="IPR004273">
    <property type="entry name" value="Dynein_heavy_D6_P-loop"/>
</dbReference>
<dbReference type="Gene3D" id="1.10.472.130">
    <property type="match status" value="1"/>
</dbReference>
<dbReference type="Gene3D" id="1.20.920.30">
    <property type="match status" value="1"/>
</dbReference>
<dbReference type="InterPro" id="IPR041228">
    <property type="entry name" value="Dynein_C"/>
</dbReference>
<dbReference type="Gene3D" id="1.20.58.1120">
    <property type="match status" value="1"/>
</dbReference>
<dbReference type="PANTHER" id="PTHR22878">
    <property type="entry name" value="DYNEIN HEAVY CHAIN 6, AXONEMAL-LIKE-RELATED"/>
    <property type="match status" value="1"/>
</dbReference>
<dbReference type="Gene3D" id="1.20.140.100">
    <property type="entry name" value="Dynein heavy chain, N-terminal domain 2"/>
    <property type="match status" value="1"/>
</dbReference>
<dbReference type="InterPro" id="IPR041466">
    <property type="entry name" value="Dynein_AAA5_ext"/>
</dbReference>
<evidence type="ECO:0000259" key="12">
    <source>
        <dbReference type="Pfam" id="PF08393"/>
    </source>
</evidence>
<dbReference type="Gene3D" id="1.10.287.2620">
    <property type="match status" value="1"/>
</dbReference>
<feature type="domain" description="Dynein heavy chain hydrolytic ATP-binding dynein motor region" evidence="13">
    <location>
        <begin position="1332"/>
        <end position="1658"/>
    </location>
</feature>
<name>A0ABQ6MRG7_9STRA</name>
<dbReference type="Gene3D" id="1.10.8.710">
    <property type="match status" value="1"/>
</dbReference>
<feature type="domain" description="Dynein heavy chain C-terminal" evidence="19">
    <location>
        <begin position="3715"/>
        <end position="4029"/>
    </location>
</feature>
<evidence type="ECO:0000256" key="6">
    <source>
        <dbReference type="ARBA" id="ARBA00023017"/>
    </source>
</evidence>
<dbReference type="Pfam" id="PF18199">
    <property type="entry name" value="Dynein_C"/>
    <property type="match status" value="1"/>
</dbReference>
<keyword evidence="5" id="KW-0067">ATP-binding</keyword>
<dbReference type="Pfam" id="PF12781">
    <property type="entry name" value="AAA_9"/>
    <property type="match status" value="1"/>
</dbReference>
<dbReference type="Gene3D" id="1.10.8.1220">
    <property type="match status" value="1"/>
</dbReference>
<dbReference type="Pfam" id="PF08393">
    <property type="entry name" value="DHC_N2"/>
    <property type="match status" value="1"/>
</dbReference>
<dbReference type="InterPro" id="IPR024317">
    <property type="entry name" value="Dynein_heavy_chain_D4_dom"/>
</dbReference>
<evidence type="ECO:0008006" key="23">
    <source>
        <dbReference type="Google" id="ProtNLM"/>
    </source>
</evidence>
<evidence type="ECO:0000259" key="17">
    <source>
        <dbReference type="Pfam" id="PF17852"/>
    </source>
</evidence>
<dbReference type="PANTHER" id="PTHR22878:SF73">
    <property type="entry name" value="DYNEIN AXONEMAL HEAVY CHAIN 1"/>
    <property type="match status" value="1"/>
</dbReference>
<keyword evidence="4" id="KW-0547">Nucleotide-binding</keyword>
<protein>
    <recommendedName>
        <fullName evidence="23">Dynein heavy chain</fullName>
    </recommendedName>
</protein>
<evidence type="ECO:0000259" key="19">
    <source>
        <dbReference type="Pfam" id="PF18199"/>
    </source>
</evidence>
<feature type="coiled-coil region" evidence="10">
    <location>
        <begin position="2807"/>
        <end position="2862"/>
    </location>
</feature>
<keyword evidence="9" id="KW-0206">Cytoskeleton</keyword>
<evidence type="ECO:0000259" key="13">
    <source>
        <dbReference type="Pfam" id="PF12774"/>
    </source>
</evidence>
<dbReference type="Gene3D" id="6.10.140.1060">
    <property type="match status" value="1"/>
</dbReference>